<protein>
    <submittedName>
        <fullName evidence="2">DUF905 domain-containing protein</fullName>
    </submittedName>
</protein>
<dbReference type="EMBL" id="AAKTGI010000012">
    <property type="protein sequence ID" value="ECV3049480.1"/>
    <property type="molecule type" value="Genomic_DNA"/>
</dbReference>
<evidence type="ECO:0000256" key="1">
    <source>
        <dbReference type="ARBA" id="ARBA00007059"/>
    </source>
</evidence>
<comment type="caution">
    <text evidence="2">The sequence shown here is derived from an EMBL/GenBank/DDBJ whole genome shotgun (WGS) entry which is preliminary data.</text>
</comment>
<reference evidence="2" key="1">
    <citation type="submission" date="2019-09" db="EMBL/GenBank/DDBJ databases">
        <authorList>
            <consortium name="PulseNet: The National Subtyping Network for Foodborne Disease Surveillance"/>
            <person name="Tarr C.L."/>
            <person name="Trees E."/>
            <person name="Katz L.S."/>
            <person name="Carleton-Romer H.A."/>
            <person name="Stroika S."/>
            <person name="Kucerova Z."/>
            <person name="Roache K.F."/>
            <person name="Sabol A.L."/>
            <person name="Besser J."/>
            <person name="Gerner-Smidt P."/>
        </authorList>
    </citation>
    <scope>NUCLEOTIDE SEQUENCE</scope>
    <source>
        <strain evidence="2">PNUSAS098709</strain>
    </source>
</reference>
<organism evidence="2">
    <name type="scientific">Salmonella enterica</name>
    <name type="common">Salmonella choleraesuis</name>
    <dbReference type="NCBI Taxonomy" id="28901"/>
    <lineage>
        <taxon>Bacteria</taxon>
        <taxon>Pseudomonadati</taxon>
        <taxon>Pseudomonadota</taxon>
        <taxon>Gammaproteobacteria</taxon>
        <taxon>Enterobacterales</taxon>
        <taxon>Enterobacteriaceae</taxon>
        <taxon>Salmonella</taxon>
    </lineage>
</organism>
<accession>A0A609CN45</accession>
<gene>
    <name evidence="2" type="ORF">F2344_20350</name>
</gene>
<sequence length="80" mass="9392">MTSNVIPPLQSLPDGTFTREQAEAVAAQYQNVAIEDDQGTHFRLVVRQNCEMVWRIWNFEPGGEYLMNRYIRDYGIRKQQ</sequence>
<dbReference type="AlphaFoldDB" id="A0A609CN45"/>
<name>A0A609CN45_SALER</name>
<dbReference type="InterPro" id="IPR038612">
    <property type="entry name" value="YkfF-like_sf"/>
</dbReference>
<dbReference type="Gene3D" id="3.30.160.130">
    <property type="entry name" value="ykff protein like domains"/>
    <property type="match status" value="1"/>
</dbReference>
<proteinExistence type="inferred from homology"/>
<dbReference type="Pfam" id="PF06006">
    <property type="entry name" value="DUF905"/>
    <property type="match status" value="1"/>
</dbReference>
<evidence type="ECO:0000313" key="2">
    <source>
        <dbReference type="EMBL" id="ECV3049480.1"/>
    </source>
</evidence>
<dbReference type="SUPFAM" id="SSF54786">
    <property type="entry name" value="YcfA/nrd intein domain"/>
    <property type="match status" value="1"/>
</dbReference>
<comment type="similarity">
    <text evidence="1">Belongs to the UPF0401 family.</text>
</comment>
<dbReference type="InterPro" id="IPR009253">
    <property type="entry name" value="DUF905"/>
</dbReference>